<evidence type="ECO:0000259" key="6">
    <source>
        <dbReference type="Pfam" id="PF03968"/>
    </source>
</evidence>
<feature type="domain" description="Organic solvent tolerance-like N-terminal" evidence="6">
    <location>
        <begin position="99"/>
        <end position="225"/>
    </location>
</feature>
<proteinExistence type="inferred from homology"/>
<dbReference type="InterPro" id="IPR020889">
    <property type="entry name" value="LipoPS_assembly_LptD"/>
</dbReference>
<dbReference type="GO" id="GO:0009279">
    <property type="term" value="C:cell outer membrane"/>
    <property type="evidence" value="ECO:0007669"/>
    <property type="project" value="UniProtKB-SubCell"/>
</dbReference>
<dbReference type="Gene3D" id="2.60.450.10">
    <property type="entry name" value="Lipopolysaccharide (LPS) transport protein A like domain"/>
    <property type="match status" value="1"/>
</dbReference>
<feature type="signal peptide" evidence="4">
    <location>
        <begin position="1"/>
        <end position="25"/>
    </location>
</feature>
<dbReference type="Pfam" id="PF03968">
    <property type="entry name" value="LptD_N"/>
    <property type="match status" value="1"/>
</dbReference>
<dbReference type="PANTHER" id="PTHR30189">
    <property type="entry name" value="LPS-ASSEMBLY PROTEIN"/>
    <property type="match status" value="1"/>
</dbReference>
<dbReference type="Proteomes" id="UP000034071">
    <property type="component" value="Chromosome"/>
</dbReference>
<dbReference type="Pfam" id="PF04453">
    <property type="entry name" value="LptD"/>
    <property type="match status" value="1"/>
</dbReference>
<dbReference type="AlphaFoldDB" id="A0A0F6TPP7"/>
<comment type="caution">
    <text evidence="4">Lacks conserved residue(s) required for the propagation of feature annotation.</text>
</comment>
<evidence type="ECO:0000313" key="9">
    <source>
        <dbReference type="Proteomes" id="UP000034071"/>
    </source>
</evidence>
<dbReference type="PATRIC" id="fig|914150.5.peg.389"/>
<evidence type="ECO:0000256" key="1">
    <source>
        <dbReference type="ARBA" id="ARBA00022729"/>
    </source>
</evidence>
<organism evidence="8 9">
    <name type="scientific">Kangiella geojedonensis</name>
    <dbReference type="NCBI Taxonomy" id="914150"/>
    <lineage>
        <taxon>Bacteria</taxon>
        <taxon>Pseudomonadati</taxon>
        <taxon>Pseudomonadota</taxon>
        <taxon>Gammaproteobacteria</taxon>
        <taxon>Kangiellales</taxon>
        <taxon>Kangiellaceae</taxon>
        <taxon>Kangiella</taxon>
    </lineage>
</organism>
<feature type="region of interest" description="Disordered" evidence="5">
    <location>
        <begin position="35"/>
        <end position="60"/>
    </location>
</feature>
<dbReference type="STRING" id="914150.TQ33_0382"/>
<dbReference type="EMBL" id="CP010975">
    <property type="protein sequence ID" value="AKE51369.1"/>
    <property type="molecule type" value="Genomic_DNA"/>
</dbReference>
<dbReference type="GO" id="GO:0015920">
    <property type="term" value="P:lipopolysaccharide transport"/>
    <property type="evidence" value="ECO:0007669"/>
    <property type="project" value="InterPro"/>
</dbReference>
<comment type="subunit">
    <text evidence="4">Component of the lipopolysaccharide transport and assembly complex. Interacts with LptE and LptA.</text>
</comment>
<dbReference type="HOGENOM" id="CLU_009039_0_0_6"/>
<dbReference type="InterPro" id="IPR007543">
    <property type="entry name" value="LptD_C"/>
</dbReference>
<feature type="domain" description="LptD C-terminal" evidence="7">
    <location>
        <begin position="339"/>
        <end position="698"/>
    </location>
</feature>
<dbReference type="OrthoDB" id="9760225at2"/>
<comment type="function">
    <text evidence="4">Together with LptE, is involved in the assembly of lipopolysaccharide (LPS) at the surface of the outer membrane.</text>
</comment>
<reference evidence="8 9" key="1">
    <citation type="submission" date="2015-02" db="EMBL/GenBank/DDBJ databases">
        <title>Complete genome sequence of Kangiella geojedonensis strain YCS-5T.</title>
        <authorList>
            <person name="Kim K.M."/>
        </authorList>
    </citation>
    <scope>NUCLEOTIDE SEQUENCE [LARGE SCALE GENOMIC DNA]</scope>
    <source>
        <strain evidence="8 9">YCS-5</strain>
    </source>
</reference>
<dbReference type="InterPro" id="IPR050218">
    <property type="entry name" value="LptD"/>
</dbReference>
<gene>
    <name evidence="4" type="primary">lptD</name>
    <name evidence="8" type="ORF">TQ33_0382</name>
</gene>
<accession>A0A0F6TPP7</accession>
<evidence type="ECO:0000313" key="8">
    <source>
        <dbReference type="EMBL" id="AKE51369.1"/>
    </source>
</evidence>
<feature type="compositionally biased region" description="Polar residues" evidence="5">
    <location>
        <begin position="48"/>
        <end position="59"/>
    </location>
</feature>
<dbReference type="InterPro" id="IPR005653">
    <property type="entry name" value="OstA-like_N"/>
</dbReference>
<protein>
    <recommendedName>
        <fullName evidence="4">LPS-assembly protein LptD</fullName>
    </recommendedName>
</protein>
<sequence precursor="true">MVSKKVRWVKSFLASAIGASLTVVALPSAADSAVKNVSEQPVEEKNSESGNTSESQKNGSVRLYQFPEFKTCPSEAIEPIRYQADLSNPNEPIKIYSDEASREGNMAYLTGNVRVTQNQQQLTADKLTADNRDKSYRAEGDLLFTSQNFVVGADSLDYYSLEGSTEIQNTQYHLYSNNANGEAEQIRVDNKQILTLSNTDFSTCPDDQKSWVFESDEIVIDRESGWGKAYNSVVKVADIPVFYLPYITFPVDDRRKTGLLPPSFSNSNRNGRDISAPYYFNLAPNYDLTLTPRYMTSRGSMLGSEFRYLTEQNSGELFFEYLPSDKAATATNPENLPDKRWQYDVNHLTQLSENWSSGIAARKVSDDGYFQDFGGSIQDSNQDILSQNLYVQYLTNEWLVRTEYQDWQLLNSPVERYTIAPRVQLTRFFEPNENDFEAKIHTEITRFDKDNAVTADRYHVEPSIGWSHETLYSFFRPELSFAYTQYEQTDVAGIEQTLDRSLPTLSIDTGLFFERTLEFDDGDMTQTLEPRLFYLYTPFEDQQDIGIYDTSLPTFNFTQLFSRNRFSGIDRIGDANQVSGAITSRILDEEGREKASVSIGRTVYLKDRKVTMLNLPVETNKQSGLLAEVNWRWTDNIEVKSAIEWDDQINETTHGLVNVHYEPKPNHIINLGHRYRKTPNRTQEEAELAFAWPMSQDWRLLGRYNQDLTENRTNDSFLGLEYESCCWAVRVVARRYINIQLDSQGGLVPDQPDEHSSGVYIQFVLKGVGSLRGSTTEFLEESIYGYEDLLGK</sequence>
<keyword evidence="9" id="KW-1185">Reference proteome</keyword>
<name>A0A0F6TPP7_9GAMM</name>
<dbReference type="PANTHER" id="PTHR30189:SF1">
    <property type="entry name" value="LPS-ASSEMBLY PROTEIN LPTD"/>
    <property type="match status" value="1"/>
</dbReference>
<dbReference type="HAMAP" id="MF_01411">
    <property type="entry name" value="LPS_assembly_LptD"/>
    <property type="match status" value="1"/>
</dbReference>
<dbReference type="GO" id="GO:1990351">
    <property type="term" value="C:transporter complex"/>
    <property type="evidence" value="ECO:0007669"/>
    <property type="project" value="TreeGrafter"/>
</dbReference>
<keyword evidence="2 4" id="KW-0472">Membrane</keyword>
<feature type="chain" id="PRO_5008987904" description="LPS-assembly protein LptD" evidence="4">
    <location>
        <begin position="26"/>
        <end position="792"/>
    </location>
</feature>
<keyword evidence="1 4" id="KW-0732">Signal</keyword>
<evidence type="ECO:0000256" key="2">
    <source>
        <dbReference type="ARBA" id="ARBA00023136"/>
    </source>
</evidence>
<evidence type="ECO:0000256" key="5">
    <source>
        <dbReference type="SAM" id="MobiDB-lite"/>
    </source>
</evidence>
<keyword evidence="3 4" id="KW-0998">Cell outer membrane</keyword>
<dbReference type="RefSeq" id="WP_046560566.1">
    <property type="nucleotide sequence ID" value="NZ_CP010975.1"/>
</dbReference>
<dbReference type="KEGG" id="kge:TQ33_0382"/>
<evidence type="ECO:0000256" key="3">
    <source>
        <dbReference type="ARBA" id="ARBA00023237"/>
    </source>
</evidence>
<comment type="similarity">
    <text evidence="4">Belongs to the LptD family.</text>
</comment>
<comment type="subcellular location">
    <subcellularLocation>
        <location evidence="4">Cell outer membrane</location>
    </subcellularLocation>
</comment>
<evidence type="ECO:0000259" key="7">
    <source>
        <dbReference type="Pfam" id="PF04453"/>
    </source>
</evidence>
<evidence type="ECO:0000256" key="4">
    <source>
        <dbReference type="HAMAP-Rule" id="MF_01411"/>
    </source>
</evidence>
<dbReference type="GO" id="GO:0043165">
    <property type="term" value="P:Gram-negative-bacterium-type cell outer membrane assembly"/>
    <property type="evidence" value="ECO:0007669"/>
    <property type="project" value="UniProtKB-UniRule"/>
</dbReference>